<dbReference type="InterPro" id="IPR057684">
    <property type="entry name" value="DUF7924"/>
</dbReference>
<dbReference type="GeneID" id="69029342"/>
<protein>
    <recommendedName>
        <fullName evidence="2">DUF7924 domain-containing protein</fullName>
    </recommendedName>
</protein>
<evidence type="ECO:0000313" key="4">
    <source>
        <dbReference type="Proteomes" id="UP000002039"/>
    </source>
</evidence>
<gene>
    <name evidence="3" type="ORF">BDCG_07642</name>
</gene>
<proteinExistence type="predicted"/>
<feature type="compositionally biased region" description="Polar residues" evidence="1">
    <location>
        <begin position="77"/>
        <end position="86"/>
    </location>
</feature>
<organism evidence="3 4">
    <name type="scientific">Ajellomyces dermatitidis (strain ER-3 / ATCC MYA-2586)</name>
    <name type="common">Blastomyces dermatitidis</name>
    <dbReference type="NCBI Taxonomy" id="559297"/>
    <lineage>
        <taxon>Eukaryota</taxon>
        <taxon>Fungi</taxon>
        <taxon>Dikarya</taxon>
        <taxon>Ascomycota</taxon>
        <taxon>Pezizomycotina</taxon>
        <taxon>Eurotiomycetes</taxon>
        <taxon>Eurotiomycetidae</taxon>
        <taxon>Onygenales</taxon>
        <taxon>Ajellomycetaceae</taxon>
        <taxon>Blastomyces</taxon>
    </lineage>
</organism>
<accession>A0ABP2F7Q9</accession>
<reference evidence="4" key="1">
    <citation type="journal article" date="2015" name="PLoS Genet.">
        <title>The dynamic genome and transcriptome of the human fungal pathogen Blastomyces and close relative Emmonsia.</title>
        <authorList>
            <person name="Munoz J.F."/>
            <person name="Gauthier G.M."/>
            <person name="Desjardins C.A."/>
            <person name="Gallo J.E."/>
            <person name="Holder J."/>
            <person name="Sullivan T.D."/>
            <person name="Marty A.J."/>
            <person name="Carmen J.C."/>
            <person name="Chen Z."/>
            <person name="Ding L."/>
            <person name="Gujja S."/>
            <person name="Magrini V."/>
            <person name="Misas E."/>
            <person name="Mitreva M."/>
            <person name="Priest M."/>
            <person name="Saif S."/>
            <person name="Whiston E.A."/>
            <person name="Young S."/>
            <person name="Zeng Q."/>
            <person name="Goldman W.E."/>
            <person name="Mardis E.R."/>
            <person name="Taylor J.W."/>
            <person name="McEwen J.G."/>
            <person name="Clay O.K."/>
            <person name="Klein B.S."/>
            <person name="Cuomo C.A."/>
        </authorList>
    </citation>
    <scope>NUCLEOTIDE SEQUENCE [LARGE SCALE GENOMIC DNA]</scope>
    <source>
        <strain evidence="4">ER-3 / ATCC MYA-2586</strain>
    </source>
</reference>
<dbReference type="PANTHER" id="PTHR42470:SF2">
    <property type="match status" value="1"/>
</dbReference>
<keyword evidence="4" id="KW-1185">Reference proteome</keyword>
<feature type="domain" description="DUF7924" evidence="2">
    <location>
        <begin position="250"/>
        <end position="473"/>
    </location>
</feature>
<dbReference type="RefSeq" id="XP_045278828.1">
    <property type="nucleotide sequence ID" value="XM_045423425.1"/>
</dbReference>
<dbReference type="Proteomes" id="UP000002039">
    <property type="component" value="Unassembled WGS sequence"/>
</dbReference>
<dbReference type="PANTHER" id="PTHR42470">
    <property type="entry name" value="VAST DOMAIN-CONTAINING PROTEIN"/>
    <property type="match status" value="1"/>
</dbReference>
<evidence type="ECO:0000313" key="3">
    <source>
        <dbReference type="EMBL" id="EEQ92522.1"/>
    </source>
</evidence>
<feature type="region of interest" description="Disordered" evidence="1">
    <location>
        <begin position="493"/>
        <end position="538"/>
    </location>
</feature>
<feature type="region of interest" description="Disordered" evidence="1">
    <location>
        <begin position="48"/>
        <end position="130"/>
    </location>
</feature>
<feature type="compositionally biased region" description="Basic and acidic residues" evidence="1">
    <location>
        <begin position="186"/>
        <end position="196"/>
    </location>
</feature>
<sequence length="538" mass="61744">MAPRRKPNVRKVGPQPSVRQSQEKRPQGIKKYQVQKVVRKSARLEQLQVRAVSKDRSTEQRQPSPSLASNLPIKSPQKVQTIPQDGNQKRKRPQEAKDRLQNPGNLFQKRPRTSRLSSTVKNIPSQEATSNVSGIEISPIRYWIQTGHWPRKDSKQGSSMNSLLARKKSTSSLRRKGSESSAATPSDEKPREEKSAPYKHRRYEILLRTKGSFMRDSDTGITDESILLYQSLLDTEQLVPTDSRFQDDLFTKTCEMVRLRNEAKVIMDIGQFIVPSAETLALYGATNLDILIEGFNEAWSKCIPFYGPCPQPDYCVGFRQSAFTHGQLEKLQPFIGSWTHTSLLMATDTMYFPFLACEVKCGEVALEVADRQNAHSMTVAVRGVIELYRAVKREQELHREILAFSISHDHTTVRIYGHYALVKEKQTTFYRRPIRKFDFTEQDGKERWTAYKFTRNIYDIWIPTHLKRIHSAIDQISSELDLDVSQTELQFSQRSNAESFEDEDRQSSFIGSADIAPSTSFTQVPEQPPKQFKKPRKK</sequence>
<feature type="compositionally biased region" description="Polar residues" evidence="1">
    <location>
        <begin position="60"/>
        <end position="69"/>
    </location>
</feature>
<dbReference type="Pfam" id="PF25545">
    <property type="entry name" value="DUF7924"/>
    <property type="match status" value="1"/>
</dbReference>
<evidence type="ECO:0000256" key="1">
    <source>
        <dbReference type="SAM" id="MobiDB-lite"/>
    </source>
</evidence>
<feature type="compositionally biased region" description="Polar residues" evidence="1">
    <location>
        <begin position="114"/>
        <end position="130"/>
    </location>
</feature>
<dbReference type="EMBL" id="EQ999981">
    <property type="protein sequence ID" value="EEQ92522.1"/>
    <property type="molecule type" value="Genomic_DNA"/>
</dbReference>
<feature type="region of interest" description="Disordered" evidence="1">
    <location>
        <begin position="1"/>
        <end position="35"/>
    </location>
</feature>
<feature type="compositionally biased region" description="Basic residues" evidence="1">
    <location>
        <begin position="165"/>
        <end position="175"/>
    </location>
</feature>
<name>A0ABP2F7Q9_AJEDR</name>
<feature type="region of interest" description="Disordered" evidence="1">
    <location>
        <begin position="149"/>
        <end position="197"/>
    </location>
</feature>
<evidence type="ECO:0000259" key="2">
    <source>
        <dbReference type="Pfam" id="PF25545"/>
    </source>
</evidence>